<dbReference type="Pfam" id="PF00501">
    <property type="entry name" value="AMP-binding"/>
    <property type="match status" value="1"/>
</dbReference>
<dbReference type="Gene3D" id="3.30.300.30">
    <property type="match status" value="1"/>
</dbReference>
<accession>A0A1Y0CA51</accession>
<proteinExistence type="inferred from homology"/>
<dbReference type="InterPro" id="IPR042099">
    <property type="entry name" value="ANL_N_sf"/>
</dbReference>
<dbReference type="InterPro" id="IPR051087">
    <property type="entry name" value="Mitochondrial_ACSM"/>
</dbReference>
<keyword evidence="2" id="KW-0436">Ligase</keyword>
<dbReference type="PANTHER" id="PTHR43605">
    <property type="entry name" value="ACYL-COENZYME A SYNTHETASE"/>
    <property type="match status" value="1"/>
</dbReference>
<dbReference type="GO" id="GO:0015645">
    <property type="term" value="F:fatty acid ligase activity"/>
    <property type="evidence" value="ECO:0007669"/>
    <property type="project" value="TreeGrafter"/>
</dbReference>
<dbReference type="InterPro" id="IPR025110">
    <property type="entry name" value="AMP-bd_C"/>
</dbReference>
<dbReference type="KEGG" id="mdx:BTO20_28265"/>
<dbReference type="Pfam" id="PF13193">
    <property type="entry name" value="AMP-binding_C"/>
    <property type="match status" value="1"/>
</dbReference>
<dbReference type="Gene3D" id="3.40.50.12780">
    <property type="entry name" value="N-terminal domain of ligase-like"/>
    <property type="match status" value="1"/>
</dbReference>
<feature type="domain" description="AMP-dependent synthetase/ligase" evidence="6">
    <location>
        <begin position="74"/>
        <end position="443"/>
    </location>
</feature>
<dbReference type="InterPro" id="IPR000873">
    <property type="entry name" value="AMP-dep_synth/lig_dom"/>
</dbReference>
<keyword evidence="9" id="KW-1185">Reference proteome</keyword>
<dbReference type="GO" id="GO:0006637">
    <property type="term" value="P:acyl-CoA metabolic process"/>
    <property type="evidence" value="ECO:0007669"/>
    <property type="project" value="TreeGrafter"/>
</dbReference>
<sequence length="586" mass="63330">MSPSADASSRAWAWNSVSTGSTRSPTSRSSTSRRSDASVSTPEVRALWQDLQATPFTWHVPDTLNIARACVDDQRPADVALIVDHGGTHTRYSFGELASLSRRFAGLLHDCGTRVGDRVGVMVPQGVEVATAHLGTFRLGAVTVPLSVKFGPEAVAYRLSHSGARVLVIDTDNYVRVRQALADVASLQTVFVVGPRPDNRCVQPQQLRSFDEVYPATEFAHTADTGPDSPAIIIYTSGTTGQPKGALHGHRILPAHMPGMRTAFMNAPQPGDVFWTPADWAWIGGLFDVLFTALALGCPVVATPGKFSAAGTLEVMRRHRVTAAFVPPTALKQLRSAGITPADTRGLAVRILATGGESLGTALRDWIESTFTTSINEFYGQTEINMIVGTTVDRARPQPDSMGRTFPGFDVELLDANGRPVAPGEPGEICVRAGNPGQFLQYWRQPDKTAEKVHDGWIHTGDLARRDDAGNFTYQGRADDIISTAGYRVGPGEIEECLLSHPAVAMAAAVGVPDELRGEAIHAFVVLTADQQPDDALTADLQQHVKSRLAFYQYPRAITFRAELPLTTTGKILRRELRAGLLRKEP</sequence>
<gene>
    <name evidence="8" type="ORF">BTO20_28265</name>
</gene>
<dbReference type="InterPro" id="IPR020845">
    <property type="entry name" value="AMP-binding_CS"/>
</dbReference>
<feature type="region of interest" description="Disordered" evidence="5">
    <location>
        <begin position="1"/>
        <end position="39"/>
    </location>
</feature>
<evidence type="ECO:0000313" key="8">
    <source>
        <dbReference type="EMBL" id="ART71926.1"/>
    </source>
</evidence>
<feature type="domain" description="AMP-binding enzyme C-terminal" evidence="7">
    <location>
        <begin position="493"/>
        <end position="571"/>
    </location>
</feature>
<dbReference type="PROSITE" id="PS00455">
    <property type="entry name" value="AMP_BINDING"/>
    <property type="match status" value="1"/>
</dbReference>
<keyword evidence="3" id="KW-0547">Nucleotide-binding</keyword>
<reference evidence="8 9" key="1">
    <citation type="submission" date="2017-04" db="EMBL/GenBank/DDBJ databases">
        <title>Whole Genome Sequence of 1,4-Dioxane Degrading Bacterium Mycobacterium dioxanotrophicus PH-06.</title>
        <authorList>
            <person name="He Y."/>
        </authorList>
    </citation>
    <scope>NUCLEOTIDE SEQUENCE [LARGE SCALE GENOMIC DNA]</scope>
    <source>
        <strain evidence="8 9">PH-06</strain>
    </source>
</reference>
<evidence type="ECO:0000256" key="2">
    <source>
        <dbReference type="ARBA" id="ARBA00022598"/>
    </source>
</evidence>
<dbReference type="OrthoDB" id="9803968at2"/>
<dbReference type="EMBL" id="CP020809">
    <property type="protein sequence ID" value="ART71926.1"/>
    <property type="molecule type" value="Genomic_DNA"/>
</dbReference>
<evidence type="ECO:0000259" key="6">
    <source>
        <dbReference type="Pfam" id="PF00501"/>
    </source>
</evidence>
<evidence type="ECO:0000313" key="9">
    <source>
        <dbReference type="Proteomes" id="UP000195331"/>
    </source>
</evidence>
<protein>
    <submittedName>
        <fullName evidence="8">Acyl-CoA synthetase</fullName>
    </submittedName>
</protein>
<dbReference type="GO" id="GO:0004321">
    <property type="term" value="F:fatty-acyl-CoA synthase activity"/>
    <property type="evidence" value="ECO:0007669"/>
    <property type="project" value="TreeGrafter"/>
</dbReference>
<evidence type="ECO:0000256" key="5">
    <source>
        <dbReference type="SAM" id="MobiDB-lite"/>
    </source>
</evidence>
<evidence type="ECO:0000256" key="4">
    <source>
        <dbReference type="ARBA" id="ARBA00022840"/>
    </source>
</evidence>
<name>A0A1Y0CA51_9MYCO</name>
<keyword evidence="4" id="KW-0067">ATP-binding</keyword>
<feature type="compositionally biased region" description="Low complexity" evidence="5">
    <location>
        <begin position="16"/>
        <end position="39"/>
    </location>
</feature>
<organism evidence="8 9">
    <name type="scientific">Mycobacterium dioxanotrophicus</name>
    <dbReference type="NCBI Taxonomy" id="482462"/>
    <lineage>
        <taxon>Bacteria</taxon>
        <taxon>Bacillati</taxon>
        <taxon>Actinomycetota</taxon>
        <taxon>Actinomycetes</taxon>
        <taxon>Mycobacteriales</taxon>
        <taxon>Mycobacteriaceae</taxon>
        <taxon>Mycobacterium</taxon>
    </lineage>
</organism>
<evidence type="ECO:0000259" key="7">
    <source>
        <dbReference type="Pfam" id="PF13193"/>
    </source>
</evidence>
<dbReference type="GO" id="GO:0005524">
    <property type="term" value="F:ATP binding"/>
    <property type="evidence" value="ECO:0007669"/>
    <property type="project" value="UniProtKB-KW"/>
</dbReference>
<dbReference type="GO" id="GO:0006633">
    <property type="term" value="P:fatty acid biosynthetic process"/>
    <property type="evidence" value="ECO:0007669"/>
    <property type="project" value="TreeGrafter"/>
</dbReference>
<evidence type="ECO:0000256" key="1">
    <source>
        <dbReference type="ARBA" id="ARBA00006432"/>
    </source>
</evidence>
<dbReference type="AlphaFoldDB" id="A0A1Y0CA51"/>
<dbReference type="Proteomes" id="UP000195331">
    <property type="component" value="Chromosome"/>
</dbReference>
<dbReference type="InterPro" id="IPR045851">
    <property type="entry name" value="AMP-bd_C_sf"/>
</dbReference>
<dbReference type="GO" id="GO:0016405">
    <property type="term" value="F:CoA-ligase activity"/>
    <property type="evidence" value="ECO:0007669"/>
    <property type="project" value="UniProtKB-ARBA"/>
</dbReference>
<evidence type="ECO:0000256" key="3">
    <source>
        <dbReference type="ARBA" id="ARBA00022741"/>
    </source>
</evidence>
<dbReference type="SUPFAM" id="SSF56801">
    <property type="entry name" value="Acetyl-CoA synthetase-like"/>
    <property type="match status" value="1"/>
</dbReference>
<dbReference type="PANTHER" id="PTHR43605:SF10">
    <property type="entry name" value="ACYL-COA SYNTHETASE MEDIUM CHAIN FAMILY MEMBER 3"/>
    <property type="match status" value="1"/>
</dbReference>
<comment type="similarity">
    <text evidence="1">Belongs to the ATP-dependent AMP-binding enzyme family.</text>
</comment>